<dbReference type="InterPro" id="IPR015943">
    <property type="entry name" value="WD40/YVTN_repeat-like_dom_sf"/>
</dbReference>
<dbReference type="InterPro" id="IPR001680">
    <property type="entry name" value="WD40_rpt"/>
</dbReference>
<dbReference type="eggNOG" id="COG2319">
    <property type="taxonomic scope" value="Bacteria"/>
</dbReference>
<dbReference type="RefSeq" id="WP_012616625.1">
    <property type="nucleotide sequence ID" value="NC_011831.1"/>
</dbReference>
<dbReference type="PRINTS" id="PR00320">
    <property type="entry name" value="GPROTEINBRPT"/>
</dbReference>
<dbReference type="KEGG" id="cag:Cagg_1354"/>
<feature type="repeat" description="WD" evidence="3">
    <location>
        <begin position="191"/>
        <end position="232"/>
    </location>
</feature>
<dbReference type="AlphaFoldDB" id="B8G8J9"/>
<keyword evidence="5" id="KW-1185">Reference proteome</keyword>
<dbReference type="PANTHER" id="PTHR19879:SF9">
    <property type="entry name" value="TRANSCRIPTION INITIATION FACTOR TFIID SUBUNIT 5"/>
    <property type="match status" value="1"/>
</dbReference>
<evidence type="ECO:0000256" key="3">
    <source>
        <dbReference type="PROSITE-ProRule" id="PRU00221"/>
    </source>
</evidence>
<dbReference type="Gene3D" id="2.130.10.10">
    <property type="entry name" value="YVTN repeat-like/Quinoprotein amine dehydrogenase"/>
    <property type="match status" value="2"/>
</dbReference>
<gene>
    <name evidence="4" type="ordered locus">Cagg_1354</name>
</gene>
<dbReference type="eggNOG" id="COG3440">
    <property type="taxonomic scope" value="Bacteria"/>
</dbReference>
<keyword evidence="2" id="KW-0677">Repeat</keyword>
<feature type="repeat" description="WD" evidence="3">
    <location>
        <begin position="361"/>
        <end position="402"/>
    </location>
</feature>
<proteinExistence type="predicted"/>
<dbReference type="PANTHER" id="PTHR19879">
    <property type="entry name" value="TRANSCRIPTION INITIATION FACTOR TFIID"/>
    <property type="match status" value="1"/>
</dbReference>
<dbReference type="SMART" id="SM00320">
    <property type="entry name" value="WD40"/>
    <property type="match status" value="7"/>
</dbReference>
<dbReference type="SUPFAM" id="SSF50978">
    <property type="entry name" value="WD40 repeat-like"/>
    <property type="match status" value="1"/>
</dbReference>
<evidence type="ECO:0000256" key="1">
    <source>
        <dbReference type="ARBA" id="ARBA00022574"/>
    </source>
</evidence>
<evidence type="ECO:0000313" key="4">
    <source>
        <dbReference type="EMBL" id="ACL24261.1"/>
    </source>
</evidence>
<feature type="repeat" description="WD" evidence="3">
    <location>
        <begin position="277"/>
        <end position="318"/>
    </location>
</feature>
<dbReference type="PROSITE" id="PS50294">
    <property type="entry name" value="WD_REPEATS_REGION"/>
    <property type="match status" value="5"/>
</dbReference>
<dbReference type="Pfam" id="PF00400">
    <property type="entry name" value="WD40"/>
    <property type="match status" value="7"/>
</dbReference>
<dbReference type="CDD" id="cd00200">
    <property type="entry name" value="WD40"/>
    <property type="match status" value="1"/>
</dbReference>
<dbReference type="InterPro" id="IPR020472">
    <property type="entry name" value="WD40_PAC1"/>
</dbReference>
<feature type="repeat" description="WD" evidence="3">
    <location>
        <begin position="319"/>
        <end position="360"/>
    </location>
</feature>
<dbReference type="STRING" id="326427.Cagg_1354"/>
<evidence type="ECO:0000313" key="5">
    <source>
        <dbReference type="Proteomes" id="UP000002508"/>
    </source>
</evidence>
<sequence length="437" mass="47869">MQHRSSFNEPIESSAPASSGLEHLRQQLLIAYDGACAISGCQVDAVLRPVLIDPNGPAEPYNALLLRADLQQLFQSGLLTIDAMTLKVLVAPALQNSEYRALAGKRLRQPKRLPLRPSRHMLAAHHRLFQLERPSLDSCTARPPSLQRLLAVQSWVKTLAFSPDQQTLATGSLDGKLRLWRWSDGQLQRVLSSRIDEINAVAFSPDGQRIAAAGRQDGVQVWRVADGEPLLYLRNDQRHGALFSVAFQPNGDLIAATGWAPVIWLWNATDGSVSGGLSGHEGFINSLAFHPGGDLLLSGGQDRIVRLWRIPDRSLVREMHGHDDEILSVAFSADGELAASASADGVIIVWQVAHWQPVQMLPSYAGACSSLAFSPDNRYLASAHDGRTVLMWQVSNGELRWELRGHGERVTCVAFAPRGNVLASGSFDAVVRIWAYK</sequence>
<dbReference type="EMBL" id="CP001337">
    <property type="protein sequence ID" value="ACL24261.1"/>
    <property type="molecule type" value="Genomic_DNA"/>
</dbReference>
<dbReference type="PROSITE" id="PS50082">
    <property type="entry name" value="WD_REPEATS_2"/>
    <property type="match status" value="6"/>
</dbReference>
<dbReference type="Proteomes" id="UP000002508">
    <property type="component" value="Chromosome"/>
</dbReference>
<dbReference type="OrthoDB" id="142730at2"/>
<feature type="repeat" description="WD" evidence="3">
    <location>
        <begin position="149"/>
        <end position="190"/>
    </location>
</feature>
<feature type="repeat" description="WD" evidence="3">
    <location>
        <begin position="403"/>
        <end position="437"/>
    </location>
</feature>
<accession>B8G8J9</accession>
<protein>
    <submittedName>
        <fullName evidence="4">WD-40 repeat protein</fullName>
    </submittedName>
</protein>
<evidence type="ECO:0000256" key="2">
    <source>
        <dbReference type="ARBA" id="ARBA00022737"/>
    </source>
</evidence>
<name>B8G8J9_CHLAD</name>
<reference evidence="4" key="1">
    <citation type="submission" date="2008-12" db="EMBL/GenBank/DDBJ databases">
        <title>Complete sequence of Chloroflexus aggregans DSM 9485.</title>
        <authorList>
            <consortium name="US DOE Joint Genome Institute"/>
            <person name="Lucas S."/>
            <person name="Copeland A."/>
            <person name="Lapidus A."/>
            <person name="Glavina del Rio T."/>
            <person name="Dalin E."/>
            <person name="Tice H."/>
            <person name="Pitluck S."/>
            <person name="Foster B."/>
            <person name="Larimer F."/>
            <person name="Land M."/>
            <person name="Hauser L."/>
            <person name="Kyrpides N."/>
            <person name="Mikhailova N."/>
            <person name="Bryant D."/>
            <person name="Richardson P."/>
        </authorList>
    </citation>
    <scope>NUCLEOTIDE SEQUENCE</scope>
    <source>
        <strain evidence="4">DSM 9485</strain>
    </source>
</reference>
<keyword evidence="1 3" id="KW-0853">WD repeat</keyword>
<organism evidence="4 5">
    <name type="scientific">Chloroflexus aggregans (strain MD-66 / DSM 9485)</name>
    <dbReference type="NCBI Taxonomy" id="326427"/>
    <lineage>
        <taxon>Bacteria</taxon>
        <taxon>Bacillati</taxon>
        <taxon>Chloroflexota</taxon>
        <taxon>Chloroflexia</taxon>
        <taxon>Chloroflexales</taxon>
        <taxon>Chloroflexineae</taxon>
        <taxon>Chloroflexaceae</taxon>
        <taxon>Chloroflexus</taxon>
    </lineage>
</organism>
<dbReference type="InterPro" id="IPR036322">
    <property type="entry name" value="WD40_repeat_dom_sf"/>
</dbReference>
<dbReference type="HOGENOM" id="CLU_628282_0_0_0"/>